<feature type="compositionally biased region" description="Basic residues" evidence="1">
    <location>
        <begin position="126"/>
        <end position="144"/>
    </location>
</feature>
<reference evidence="3" key="1">
    <citation type="submission" date="2013-08" db="EMBL/GenBank/DDBJ databases">
        <title>Oryza genome evolution.</title>
        <authorList>
            <person name="Wing R.A."/>
            <person name="Panaud O."/>
            <person name="Oliveira A.C."/>
        </authorList>
    </citation>
    <scope>NUCLEOTIDE SEQUENCE</scope>
</reference>
<feature type="compositionally biased region" description="Pro residues" evidence="1">
    <location>
        <begin position="274"/>
        <end position="290"/>
    </location>
</feature>
<feature type="region of interest" description="Disordered" evidence="1">
    <location>
        <begin position="265"/>
        <end position="290"/>
    </location>
</feature>
<dbReference type="HOGENOM" id="CLU_1021520_0_0_1"/>
<evidence type="ECO:0000313" key="3">
    <source>
        <dbReference type="EnsemblPlants" id="OGLUM01G28280.1"/>
    </source>
</evidence>
<evidence type="ECO:0000256" key="1">
    <source>
        <dbReference type="SAM" id="MobiDB-lite"/>
    </source>
</evidence>
<sequence length="290" mass="31637">MSACHVIILYFPSSLPSSSSLSLSQSYLCRPPAGGEEAGGELLLRDRELRGRTRRRGRRVPPHLLNSHHSFYDGLYDGLYVGGVADARIRPALRTLKQNMSLLLSVLIDRVQPVAVQEASEAARRSGGRRRRSAAARRRSRRWQRSSSTELLEHNGLLGGEEGDRSGSPAGNRWPRQETLALLKIRSEMDVAFREAEARGDGGTRGAPRTPAPATATARPSASSPSSRPSTAPPPPRAPRRRCPSRRRLWPWHPLATPAGLSALRIRHSASPSPVAPLRPSPPRSIPPAS</sequence>
<dbReference type="Proteomes" id="UP000026961">
    <property type="component" value="Chromosome 1"/>
</dbReference>
<proteinExistence type="predicted"/>
<keyword evidence="4" id="KW-1185">Reference proteome</keyword>
<name>A0A0D9YCD1_9ORYZ</name>
<dbReference type="AlphaFoldDB" id="A0A0D9YCD1"/>
<evidence type="ECO:0000313" key="4">
    <source>
        <dbReference type="Proteomes" id="UP000026961"/>
    </source>
</evidence>
<feature type="region of interest" description="Disordered" evidence="1">
    <location>
        <begin position="120"/>
        <end position="175"/>
    </location>
</feature>
<feature type="domain" description="PATROL1-like C-terminal" evidence="2">
    <location>
        <begin position="73"/>
        <end position="122"/>
    </location>
</feature>
<dbReference type="Pfam" id="PF25761">
    <property type="entry name" value="TPR_PATROL1"/>
    <property type="match status" value="1"/>
</dbReference>
<feature type="compositionally biased region" description="Low complexity" evidence="1">
    <location>
        <begin position="145"/>
        <end position="156"/>
    </location>
</feature>
<dbReference type="EnsemblPlants" id="OGLUM01G28280.1">
    <property type="protein sequence ID" value="OGLUM01G28280.1"/>
    <property type="gene ID" value="OGLUM01G28280"/>
</dbReference>
<protein>
    <recommendedName>
        <fullName evidence="2">PATROL1-like C-terminal domain-containing protein</fullName>
    </recommendedName>
</protein>
<reference evidence="3" key="3">
    <citation type="submission" date="2018-05" db="EMBL/GenBank/DDBJ databases">
        <title>OgluRS3 (Oryza glumaepatula Reference Sequence Version 3).</title>
        <authorList>
            <person name="Zhang J."/>
            <person name="Kudrna D."/>
            <person name="Lee S."/>
            <person name="Talag J."/>
            <person name="Welchert J."/>
            <person name="Wing R.A."/>
        </authorList>
    </citation>
    <scope>NUCLEOTIDE SEQUENCE [LARGE SCALE GENOMIC DNA]</scope>
</reference>
<accession>A0A0D9YCD1</accession>
<dbReference type="STRING" id="40148.A0A0D9YCD1"/>
<dbReference type="InterPro" id="IPR057984">
    <property type="entry name" value="PATROL1_C"/>
</dbReference>
<dbReference type="Gramene" id="OGLUM01G28280.1">
    <property type="protein sequence ID" value="OGLUM01G28280.1"/>
    <property type="gene ID" value="OGLUM01G28280"/>
</dbReference>
<feature type="region of interest" description="Disordered" evidence="1">
    <location>
        <begin position="196"/>
        <end position="253"/>
    </location>
</feature>
<organism evidence="3">
    <name type="scientific">Oryza glumipatula</name>
    <dbReference type="NCBI Taxonomy" id="40148"/>
    <lineage>
        <taxon>Eukaryota</taxon>
        <taxon>Viridiplantae</taxon>
        <taxon>Streptophyta</taxon>
        <taxon>Embryophyta</taxon>
        <taxon>Tracheophyta</taxon>
        <taxon>Spermatophyta</taxon>
        <taxon>Magnoliopsida</taxon>
        <taxon>Liliopsida</taxon>
        <taxon>Poales</taxon>
        <taxon>Poaceae</taxon>
        <taxon>BOP clade</taxon>
        <taxon>Oryzoideae</taxon>
        <taxon>Oryzeae</taxon>
        <taxon>Oryzinae</taxon>
        <taxon>Oryza</taxon>
    </lineage>
</organism>
<evidence type="ECO:0000259" key="2">
    <source>
        <dbReference type="Pfam" id="PF25761"/>
    </source>
</evidence>
<reference evidence="3" key="2">
    <citation type="submission" date="2015-04" db="UniProtKB">
        <authorList>
            <consortium name="EnsemblPlants"/>
        </authorList>
    </citation>
    <scope>IDENTIFICATION</scope>
</reference>
<feature type="compositionally biased region" description="Basic residues" evidence="1">
    <location>
        <begin position="238"/>
        <end position="250"/>
    </location>
</feature>
<feature type="compositionally biased region" description="Low complexity" evidence="1">
    <location>
        <begin position="207"/>
        <end position="230"/>
    </location>
</feature>